<dbReference type="EMBL" id="JAWDID010000013">
    <property type="protein sequence ID" value="MDU0340432.1"/>
    <property type="molecule type" value="Genomic_DNA"/>
</dbReference>
<evidence type="ECO:0000256" key="1">
    <source>
        <dbReference type="SAM" id="SignalP"/>
    </source>
</evidence>
<comment type="caution">
    <text evidence="2">The sequence shown here is derived from an EMBL/GenBank/DDBJ whole genome shotgun (WGS) entry which is preliminary data.</text>
</comment>
<dbReference type="RefSeq" id="WP_316018301.1">
    <property type="nucleotide sequence ID" value="NZ_JAWDID010000013.1"/>
</dbReference>
<dbReference type="GO" id="GO:0008233">
    <property type="term" value="F:peptidase activity"/>
    <property type="evidence" value="ECO:0007669"/>
    <property type="project" value="UniProtKB-KW"/>
</dbReference>
<feature type="signal peptide" evidence="1">
    <location>
        <begin position="1"/>
        <end position="23"/>
    </location>
</feature>
<dbReference type="GO" id="GO:0006508">
    <property type="term" value="P:proteolysis"/>
    <property type="evidence" value="ECO:0007669"/>
    <property type="project" value="UniProtKB-KW"/>
</dbReference>
<keyword evidence="2" id="KW-0645">Protease</keyword>
<dbReference type="SUPFAM" id="SSF50494">
    <property type="entry name" value="Trypsin-like serine proteases"/>
    <property type="match status" value="1"/>
</dbReference>
<dbReference type="Gene3D" id="2.40.10.120">
    <property type="match status" value="1"/>
</dbReference>
<dbReference type="Pfam" id="PF13365">
    <property type="entry name" value="Trypsin_2"/>
    <property type="match status" value="1"/>
</dbReference>
<evidence type="ECO:0000313" key="3">
    <source>
        <dbReference type="Proteomes" id="UP001254257"/>
    </source>
</evidence>
<dbReference type="InterPro" id="IPR009003">
    <property type="entry name" value="Peptidase_S1_PA"/>
</dbReference>
<gene>
    <name evidence="2" type="ORF">RKE40_11085</name>
</gene>
<accession>A0ABU3S6K9</accession>
<dbReference type="Proteomes" id="UP001254257">
    <property type="component" value="Unassembled WGS sequence"/>
</dbReference>
<keyword evidence="3" id="KW-1185">Reference proteome</keyword>
<keyword evidence="2" id="KW-0378">Hydrolase</keyword>
<keyword evidence="1" id="KW-0732">Signal</keyword>
<sequence length="461" mass="46966">MISFRSLPGLAAVLFLCHGPVLAQPRPADPHLAEATRAFEALPEGERKAIQADLIWTGHLNSAATGNFGPLTFRAVNGFKAGRGEPDGQLSQAERQELARLARTAREASGFAVVTDERTGVRIGIPQKLLPKREALPTGGSRWQSADGKITLDVSAAPAGEPLQALFERQITVNPNVQRRITYKLLQPNFFVVAGETPGGKFFRRQASGPSGLRGFSVGYDKAVSGTFDKVVTAIADSFEPFPTGPAPAAPSAGAAVAAVAGSAMPALAATERFGVGLVVGRDLVLTAQVSVEACKGLKVGARPAKLRLQDQASRLALLDVPGLGAQPGPGLRDEAPAIGEAAVVLGFDGNGATRAGVALAGEFRAGAVFAPLQPGGAGSAVFDRQGRLVGVITAGPSEKSLVAGVAPQGSHAMAGATALQALLARAEAKLSAAGGENVDRSTGAIVEAAGKAIVPVACAL</sequence>
<organism evidence="2 3">
    <name type="scientific">Bosea rubneri</name>
    <dbReference type="NCBI Taxonomy" id="3075434"/>
    <lineage>
        <taxon>Bacteria</taxon>
        <taxon>Pseudomonadati</taxon>
        <taxon>Pseudomonadota</taxon>
        <taxon>Alphaproteobacteria</taxon>
        <taxon>Hyphomicrobiales</taxon>
        <taxon>Boseaceae</taxon>
        <taxon>Bosea</taxon>
    </lineage>
</organism>
<name>A0ABU3S6K9_9HYPH</name>
<feature type="chain" id="PRO_5045529126" evidence="1">
    <location>
        <begin position="24"/>
        <end position="461"/>
    </location>
</feature>
<proteinExistence type="predicted"/>
<protein>
    <submittedName>
        <fullName evidence="2">Serine protease</fullName>
    </submittedName>
</protein>
<evidence type="ECO:0000313" key="2">
    <source>
        <dbReference type="EMBL" id="MDU0340432.1"/>
    </source>
</evidence>
<reference evidence="2 3" key="1">
    <citation type="submission" date="2023-09" db="EMBL/GenBank/DDBJ databases">
        <title>Whole genome shotgun sequencing (WGS) of Bosea sp. ZW T0_25, isolated from stored onions (Allium cepa).</title>
        <authorList>
            <person name="Stoll D.A."/>
            <person name="Huch M."/>
        </authorList>
    </citation>
    <scope>NUCLEOTIDE SEQUENCE [LARGE SCALE GENOMIC DNA]</scope>
    <source>
        <strain evidence="2 3">ZW T0_25</strain>
    </source>
</reference>